<evidence type="ECO:0000313" key="1">
    <source>
        <dbReference type="EMBL" id="WNQ13760.1"/>
    </source>
</evidence>
<reference evidence="1 2" key="1">
    <citation type="submission" date="2022-02" db="EMBL/GenBank/DDBJ databases">
        <title>Paenibacillus sp. MBLB1776 Whole Genome Shotgun Sequencing.</title>
        <authorList>
            <person name="Hwang C.Y."/>
            <person name="Cho E.-S."/>
            <person name="Seo M.-J."/>
        </authorList>
    </citation>
    <scope>NUCLEOTIDE SEQUENCE [LARGE SCALE GENOMIC DNA]</scope>
    <source>
        <strain evidence="1 2">MBLB1776</strain>
    </source>
</reference>
<accession>A0AA96LKJ2</accession>
<evidence type="ECO:0008006" key="3">
    <source>
        <dbReference type="Google" id="ProtNLM"/>
    </source>
</evidence>
<evidence type="ECO:0000313" key="2">
    <source>
        <dbReference type="Proteomes" id="UP001305702"/>
    </source>
</evidence>
<protein>
    <recommendedName>
        <fullName evidence="3">Aminodeoxychorismate lyase</fullName>
    </recommendedName>
</protein>
<organism evidence="1 2">
    <name type="scientific">Paenibacillus aurantius</name>
    <dbReference type="NCBI Taxonomy" id="2918900"/>
    <lineage>
        <taxon>Bacteria</taxon>
        <taxon>Bacillati</taxon>
        <taxon>Bacillota</taxon>
        <taxon>Bacilli</taxon>
        <taxon>Bacillales</taxon>
        <taxon>Paenibacillaceae</taxon>
        <taxon>Paenibacillus</taxon>
    </lineage>
</organism>
<sequence length="161" mass="17466">MLKNRSLLKGLGIGLMVGAFLVQLMNGAAAIESRTALNNPEPSYDVETLKTKAAEKGLVVESRKDWEALNAAAKKAEQTPAPTTAPAPSAPERTIFLYKDMSFSQVEEYLFVSGVIQDRLAFQQKIAAGKLENRIQAGLYTFKVNSSIEEVIAKIAPPPKS</sequence>
<dbReference type="RefSeq" id="WP_315607542.1">
    <property type="nucleotide sequence ID" value="NZ_CP130318.1"/>
</dbReference>
<proteinExistence type="predicted"/>
<name>A0AA96LKJ2_9BACL</name>
<keyword evidence="2" id="KW-1185">Reference proteome</keyword>
<dbReference type="Proteomes" id="UP001305702">
    <property type="component" value="Chromosome"/>
</dbReference>
<gene>
    <name evidence="1" type="ORF">MJA45_12305</name>
</gene>
<dbReference type="Gene3D" id="3.30.1490.480">
    <property type="entry name" value="Endolytic murein transglycosylase"/>
    <property type="match status" value="1"/>
</dbReference>
<dbReference type="AlphaFoldDB" id="A0AA96LKJ2"/>
<dbReference type="EMBL" id="CP130318">
    <property type="protein sequence ID" value="WNQ13760.1"/>
    <property type="molecule type" value="Genomic_DNA"/>
</dbReference>
<dbReference type="KEGG" id="paun:MJA45_12305"/>